<gene>
    <name evidence="3" type="primary">TPM2</name>
    <name evidence="3" type="ORF">LPJ64_001080</name>
</gene>
<dbReference type="SUPFAM" id="SSF57997">
    <property type="entry name" value="Tropomyosin"/>
    <property type="match status" value="1"/>
</dbReference>
<dbReference type="Gene3D" id="1.20.5.170">
    <property type="match status" value="1"/>
</dbReference>
<dbReference type="EMBL" id="JANBOH010000026">
    <property type="protein sequence ID" value="KAJ1647547.1"/>
    <property type="molecule type" value="Genomic_DNA"/>
</dbReference>
<sequence length="153" mass="17770">MDKLRETEAANDRADAAEQALKQLLAQQTEREQELISLQNRVQLLQEEADKREAQLDEAKQIQKDNAATLNQSDVVLRKANNLEEKIEALETELREATTTARNLDLENEGLQRKLAQKEKNLEDAELKYKELMEKYQAIKNELEETMRTLDEM</sequence>
<protein>
    <submittedName>
        <fullName evidence="3">Tropomyosin-2</fullName>
    </submittedName>
</protein>
<evidence type="ECO:0000313" key="4">
    <source>
        <dbReference type="Proteomes" id="UP001145021"/>
    </source>
</evidence>
<reference evidence="3" key="1">
    <citation type="submission" date="2022-07" db="EMBL/GenBank/DDBJ databases">
        <title>Phylogenomic reconstructions and comparative analyses of Kickxellomycotina fungi.</title>
        <authorList>
            <person name="Reynolds N.K."/>
            <person name="Stajich J.E."/>
            <person name="Barry K."/>
            <person name="Grigoriev I.V."/>
            <person name="Crous P."/>
            <person name="Smith M.E."/>
        </authorList>
    </citation>
    <scope>NUCLEOTIDE SEQUENCE</scope>
    <source>
        <strain evidence="3">NBRC 105413</strain>
    </source>
</reference>
<dbReference type="Pfam" id="PF00261">
    <property type="entry name" value="Tropomyosin"/>
    <property type="match status" value="1"/>
</dbReference>
<evidence type="ECO:0000256" key="2">
    <source>
        <dbReference type="SAM" id="Coils"/>
    </source>
</evidence>
<dbReference type="Proteomes" id="UP001145021">
    <property type="component" value="Unassembled WGS sequence"/>
</dbReference>
<organism evidence="3 4">
    <name type="scientific">Coemansia asiatica</name>
    <dbReference type="NCBI Taxonomy" id="1052880"/>
    <lineage>
        <taxon>Eukaryota</taxon>
        <taxon>Fungi</taxon>
        <taxon>Fungi incertae sedis</taxon>
        <taxon>Zoopagomycota</taxon>
        <taxon>Kickxellomycotina</taxon>
        <taxon>Kickxellomycetes</taxon>
        <taxon>Kickxellales</taxon>
        <taxon>Kickxellaceae</taxon>
        <taxon>Coemansia</taxon>
    </lineage>
</organism>
<proteinExistence type="predicted"/>
<feature type="coiled-coil region" evidence="2">
    <location>
        <begin position="7"/>
        <end position="153"/>
    </location>
</feature>
<evidence type="ECO:0000313" key="3">
    <source>
        <dbReference type="EMBL" id="KAJ1647547.1"/>
    </source>
</evidence>
<evidence type="ECO:0000256" key="1">
    <source>
        <dbReference type="ARBA" id="ARBA00023054"/>
    </source>
</evidence>
<name>A0A9W8CLT4_9FUNG</name>
<dbReference type="InterPro" id="IPR000533">
    <property type="entry name" value="Tropomyosin"/>
</dbReference>
<keyword evidence="4" id="KW-1185">Reference proteome</keyword>
<dbReference type="AlphaFoldDB" id="A0A9W8CLT4"/>
<comment type="caution">
    <text evidence="3">The sequence shown here is derived from an EMBL/GenBank/DDBJ whole genome shotgun (WGS) entry which is preliminary data.</text>
</comment>
<keyword evidence="1 2" id="KW-0175">Coiled coil</keyword>
<accession>A0A9W8CLT4</accession>